<dbReference type="InterPro" id="IPR043429">
    <property type="entry name" value="ArtM/GltK/GlnP/TcyL/YhdX-like"/>
</dbReference>
<dbReference type="InterPro" id="IPR001638">
    <property type="entry name" value="Solute-binding_3/MltF_N"/>
</dbReference>
<evidence type="ECO:0000256" key="1">
    <source>
        <dbReference type="ARBA" id="ARBA00004651"/>
    </source>
</evidence>
<name>A0A0R1H1F7_9LACO</name>
<comment type="similarity">
    <text evidence="2">Belongs to the bacterial solute-binding protein 3 family.</text>
</comment>
<feature type="signal peptide" evidence="10">
    <location>
        <begin position="1"/>
        <end position="27"/>
    </location>
</feature>
<protein>
    <submittedName>
        <fullName evidence="12">Polar amino acid ABC transporter inner membrane subunit</fullName>
    </submittedName>
</protein>
<dbReference type="PROSITE" id="PS50928">
    <property type="entry name" value="ABC_TM1"/>
    <property type="match status" value="1"/>
</dbReference>
<dbReference type="PANTHER" id="PTHR30614:SF46">
    <property type="entry name" value="ABC TRANSPORTER MEMBRANE SPANNING PERMEASE-GLUTAMINE TRANSPORT"/>
    <property type="match status" value="1"/>
</dbReference>
<comment type="caution">
    <text evidence="12">The sequence shown here is derived from an EMBL/GenBank/DDBJ whole genome shotgun (WGS) entry which is preliminary data.</text>
</comment>
<comment type="similarity">
    <text evidence="9">Belongs to the binding-protein-dependent transport system permease family.</text>
</comment>
<dbReference type="Pfam" id="PF00497">
    <property type="entry name" value="SBP_bac_3"/>
    <property type="match status" value="1"/>
</dbReference>
<evidence type="ECO:0000256" key="10">
    <source>
        <dbReference type="SAM" id="SignalP"/>
    </source>
</evidence>
<evidence type="ECO:0000256" key="5">
    <source>
        <dbReference type="ARBA" id="ARBA00022692"/>
    </source>
</evidence>
<evidence type="ECO:0000313" key="13">
    <source>
        <dbReference type="Proteomes" id="UP000051461"/>
    </source>
</evidence>
<evidence type="ECO:0000256" key="8">
    <source>
        <dbReference type="ARBA" id="ARBA00023136"/>
    </source>
</evidence>
<dbReference type="InterPro" id="IPR035906">
    <property type="entry name" value="MetI-like_sf"/>
</dbReference>
<dbReference type="RefSeq" id="WP_057904534.1">
    <property type="nucleotide sequence ID" value="NZ_AZDA01000054.1"/>
</dbReference>
<evidence type="ECO:0000256" key="7">
    <source>
        <dbReference type="ARBA" id="ARBA00022989"/>
    </source>
</evidence>
<sequence>MFVSFKKISLFVVGLLFFWSTGQVATAATQPHYTIGTETTNVPFGIQGKDGAYNGRHPGLDIELLRAIAKQGHFTYQLKIMSFTGIVQAVQGGQVDGVMAGLMKTPERQAVLAFSKPYINASLSLVTKPGSTIHSLKDLRGQTIAVKTGSTSEAYAKTIQKKYGFKVRHFDATNTALNDVVAGNTAAAIDMTVTIQYAIKNGLKLHLVSTPDKSHQIGFAVKKGQNQALLTRFNRGLAAIKQNGTYNRIVHYYTGAHSHVVRKAQTDRSFVGLIKQNAPELLAGVNLTLKLAVVSIVLATLVGILFGIGGVLPNRLLHALFVGYTFIFRSVPLMVLAFFIYIGLPSLTGQKIPLFPAGVAALVLENSAYIAVFICGGIQAIDRGQMEAARSLGVPYLASLRKVILPQAIRNMVPSLINQAIMLLKGTSILSAIGLAELTQQGTMIIARNMEGFKIWLLVALIYLGLIGILTGLSKWVSWHFQIRKDAL</sequence>
<evidence type="ECO:0000256" key="4">
    <source>
        <dbReference type="ARBA" id="ARBA00022475"/>
    </source>
</evidence>
<keyword evidence="6 10" id="KW-0732">Signal</keyword>
<dbReference type="InterPro" id="IPR018313">
    <property type="entry name" value="SBP_3_CS"/>
</dbReference>
<keyword evidence="3 9" id="KW-0813">Transport</keyword>
<feature type="chain" id="PRO_5006404895" evidence="10">
    <location>
        <begin position="28"/>
        <end position="488"/>
    </location>
</feature>
<accession>A0A0R1H1F7</accession>
<dbReference type="NCBIfam" id="TIGR01726">
    <property type="entry name" value="HEQRo_perm_3TM"/>
    <property type="match status" value="1"/>
</dbReference>
<evidence type="ECO:0000256" key="9">
    <source>
        <dbReference type="RuleBase" id="RU363032"/>
    </source>
</evidence>
<keyword evidence="7 9" id="KW-1133">Transmembrane helix</keyword>
<evidence type="ECO:0000256" key="6">
    <source>
        <dbReference type="ARBA" id="ARBA00022729"/>
    </source>
</evidence>
<dbReference type="Gene3D" id="1.10.3720.10">
    <property type="entry name" value="MetI-like"/>
    <property type="match status" value="1"/>
</dbReference>
<dbReference type="GO" id="GO:0006865">
    <property type="term" value="P:amino acid transport"/>
    <property type="evidence" value="ECO:0007669"/>
    <property type="project" value="TreeGrafter"/>
</dbReference>
<comment type="subcellular location">
    <subcellularLocation>
        <location evidence="1 9">Cell membrane</location>
        <topology evidence="1 9">Multi-pass membrane protein</topology>
    </subcellularLocation>
</comment>
<evidence type="ECO:0000256" key="2">
    <source>
        <dbReference type="ARBA" id="ARBA00010333"/>
    </source>
</evidence>
<feature type="domain" description="ABC transmembrane type-1" evidence="11">
    <location>
        <begin position="285"/>
        <end position="474"/>
    </location>
</feature>
<dbReference type="OrthoDB" id="9774451at2"/>
<evidence type="ECO:0000313" key="12">
    <source>
        <dbReference type="EMBL" id="KRK37170.1"/>
    </source>
</evidence>
<evidence type="ECO:0000259" key="11">
    <source>
        <dbReference type="PROSITE" id="PS50928"/>
    </source>
</evidence>
<dbReference type="STRING" id="1423726.FC07_GL002886"/>
<feature type="transmembrane region" description="Helical" evidence="9">
    <location>
        <begin position="455"/>
        <end position="477"/>
    </location>
</feature>
<dbReference type="PATRIC" id="fig|1423726.3.peg.2998"/>
<dbReference type="Pfam" id="PF00528">
    <property type="entry name" value="BPD_transp_1"/>
    <property type="match status" value="1"/>
</dbReference>
<dbReference type="EMBL" id="AZDA01000054">
    <property type="protein sequence ID" value="KRK37170.1"/>
    <property type="molecule type" value="Genomic_DNA"/>
</dbReference>
<dbReference type="CDD" id="cd06261">
    <property type="entry name" value="TM_PBP2"/>
    <property type="match status" value="1"/>
</dbReference>
<feature type="transmembrane region" description="Helical" evidence="9">
    <location>
        <begin position="291"/>
        <end position="312"/>
    </location>
</feature>
<gene>
    <name evidence="12" type="ORF">FC07_GL002886</name>
</gene>
<dbReference type="GO" id="GO:0043190">
    <property type="term" value="C:ATP-binding cassette (ABC) transporter complex"/>
    <property type="evidence" value="ECO:0007669"/>
    <property type="project" value="InterPro"/>
</dbReference>
<dbReference type="SUPFAM" id="SSF53850">
    <property type="entry name" value="Periplasmic binding protein-like II"/>
    <property type="match status" value="1"/>
</dbReference>
<keyword evidence="4" id="KW-1003">Cell membrane</keyword>
<dbReference type="InterPro" id="IPR000515">
    <property type="entry name" value="MetI-like"/>
</dbReference>
<feature type="transmembrane region" description="Helical" evidence="9">
    <location>
        <begin position="319"/>
        <end position="342"/>
    </location>
</feature>
<keyword evidence="8 9" id="KW-0472">Membrane</keyword>
<dbReference type="SUPFAM" id="SSF161098">
    <property type="entry name" value="MetI-like"/>
    <property type="match status" value="1"/>
</dbReference>
<dbReference type="Gene3D" id="3.40.190.10">
    <property type="entry name" value="Periplasmic binding protein-like II"/>
    <property type="match status" value="2"/>
</dbReference>
<dbReference type="SMART" id="SM00062">
    <property type="entry name" value="PBPb"/>
    <property type="match status" value="1"/>
</dbReference>
<reference evidence="12 13" key="1">
    <citation type="journal article" date="2015" name="Genome Announc.">
        <title>Expanding the biotechnology potential of lactobacilli through comparative genomics of 213 strains and associated genera.</title>
        <authorList>
            <person name="Sun Z."/>
            <person name="Harris H.M."/>
            <person name="McCann A."/>
            <person name="Guo C."/>
            <person name="Argimon S."/>
            <person name="Zhang W."/>
            <person name="Yang X."/>
            <person name="Jeffery I.B."/>
            <person name="Cooney J.C."/>
            <person name="Kagawa T.F."/>
            <person name="Liu W."/>
            <person name="Song Y."/>
            <person name="Salvetti E."/>
            <person name="Wrobel A."/>
            <person name="Rasinkangas P."/>
            <person name="Parkhill J."/>
            <person name="Rea M.C."/>
            <person name="O'Sullivan O."/>
            <person name="Ritari J."/>
            <person name="Douillard F.P."/>
            <person name="Paul Ross R."/>
            <person name="Yang R."/>
            <person name="Briner A.E."/>
            <person name="Felis G.E."/>
            <person name="de Vos W.M."/>
            <person name="Barrangou R."/>
            <person name="Klaenhammer T.R."/>
            <person name="Caufield P.W."/>
            <person name="Cui Y."/>
            <person name="Zhang H."/>
            <person name="O'Toole P.W."/>
        </authorList>
    </citation>
    <scope>NUCLEOTIDE SEQUENCE [LARGE SCALE GENOMIC DNA]</scope>
    <source>
        <strain evidence="12 13">DSM 20003</strain>
    </source>
</reference>
<proteinExistence type="inferred from homology"/>
<dbReference type="PROSITE" id="PS01039">
    <property type="entry name" value="SBP_BACTERIAL_3"/>
    <property type="match status" value="1"/>
</dbReference>
<evidence type="ECO:0000256" key="3">
    <source>
        <dbReference type="ARBA" id="ARBA00022448"/>
    </source>
</evidence>
<dbReference type="AlphaFoldDB" id="A0A0R1H1F7"/>
<keyword evidence="5 9" id="KW-0812">Transmembrane</keyword>
<keyword evidence="13" id="KW-1185">Reference proteome</keyword>
<dbReference type="InterPro" id="IPR010065">
    <property type="entry name" value="AA_ABC_transptr_permease_3TM"/>
</dbReference>
<dbReference type="GO" id="GO:0022857">
    <property type="term" value="F:transmembrane transporter activity"/>
    <property type="evidence" value="ECO:0007669"/>
    <property type="project" value="InterPro"/>
</dbReference>
<feature type="transmembrane region" description="Helical" evidence="9">
    <location>
        <begin position="354"/>
        <end position="381"/>
    </location>
</feature>
<dbReference type="PANTHER" id="PTHR30614">
    <property type="entry name" value="MEMBRANE COMPONENT OF AMINO ACID ABC TRANSPORTER"/>
    <property type="match status" value="1"/>
</dbReference>
<organism evidence="12 13">
    <name type="scientific">Loigolactobacillus bifermentans DSM 20003</name>
    <dbReference type="NCBI Taxonomy" id="1423726"/>
    <lineage>
        <taxon>Bacteria</taxon>
        <taxon>Bacillati</taxon>
        <taxon>Bacillota</taxon>
        <taxon>Bacilli</taxon>
        <taxon>Lactobacillales</taxon>
        <taxon>Lactobacillaceae</taxon>
        <taxon>Loigolactobacillus</taxon>
    </lineage>
</organism>
<dbReference type="Proteomes" id="UP000051461">
    <property type="component" value="Unassembled WGS sequence"/>
</dbReference>